<dbReference type="PANTHER" id="PTHR23160:SF19">
    <property type="entry name" value="MYOSIN HEAVY CHAIN-RELATED PROTEIN"/>
    <property type="match status" value="1"/>
</dbReference>
<reference evidence="3" key="1">
    <citation type="journal article" date="2021" name="Proc. Natl. Acad. Sci. U.S.A.">
        <title>Three genomes in the algal genus Volvox reveal the fate of a haploid sex-determining region after a transition to homothallism.</title>
        <authorList>
            <person name="Yamamoto K."/>
            <person name="Hamaji T."/>
            <person name="Kawai-Toyooka H."/>
            <person name="Matsuzaki R."/>
            <person name="Takahashi F."/>
            <person name="Nishimura Y."/>
            <person name="Kawachi M."/>
            <person name="Noguchi H."/>
            <person name="Minakuchi Y."/>
            <person name="Umen J.G."/>
            <person name="Toyoda A."/>
            <person name="Nozaki H."/>
        </authorList>
    </citation>
    <scope>NUCLEOTIDE SEQUENCE</scope>
    <source>
        <strain evidence="3">NIES-3785</strain>
    </source>
</reference>
<name>A0A8J4LRR6_9CHLO</name>
<dbReference type="PANTHER" id="PTHR23160">
    <property type="entry name" value="SYNAPTONEMAL COMPLEX PROTEIN-RELATED"/>
    <property type="match status" value="1"/>
</dbReference>
<sequence length="818" mass="82814">MAFGGLDLEALRAELTAARQERVALLQQAAELDSLPPGSGAAVGGGAAGGGADTHDGFQGFPASGTSGGWPLSTPSAADGAPRLPRKLSWGTPRAPQPSGLTADSSVFAPAAAACVASPRAGAANGFALSPSSARAGFTGGAGAFVQAPAATARAASSDGIDVDVALSKAPGGAALRDPSPPKDMVIARSTCVASAAAAGGWGKGTDGSNSSRSTSPVPTSATNGIASRIPSAGSSNSGAPNASRGASPGGSGAQTAAVPVSTVPGSSGSSTAVAATPASGSGSSTAIIPAIKLGGGGGFGNIAAAASRAAAAAATVATTGQAAAPWMAHHTGNVAGAGLDLEAHRRLVLKEVLAAVLGESVTSAKLEHMRLDVEAVATVVRQRTADAVAAAAMEAEERVRTTLTERNGRAIRAAEERGEKAAEELRKILEEDKRRLQAQLDKFRGQLADLEKEKKSLSGRSGQQSRELRETKGALALSKQLLSTAQNTAENKAKALAKAQADLERMRTEATETAAAHAAAMAAAVAEAEAQREAARQQAEAETAQIRAEAEARLRALEEAHAVALAAAGEEMAAVRSRGDDLAAEMAAALGEVATQAGEVSQAVGLELAALAEDLVGLQADLDSMRNSFREELRAMREAAYAAIGGFHAACCTAARAHAERAAQLMGLDERLQRLGPAGVAALMDDAESLRAALAETKIAAETARREAEDGVVARQRAEADAAAAEAKLQALTSAHKDLGEQLDATRSDLKGALAEYDRLRDITERLRVQLRKAKEEAADQQAVLQGSRRELEAARNTLRRTESELAAATTAARRGG</sequence>
<feature type="region of interest" description="Disordered" evidence="2">
    <location>
        <begin position="798"/>
        <end position="818"/>
    </location>
</feature>
<protein>
    <submittedName>
        <fullName evidence="3">Uncharacterized protein</fullName>
    </submittedName>
</protein>
<organism evidence="3 4">
    <name type="scientific">Volvox reticuliferus</name>
    <dbReference type="NCBI Taxonomy" id="1737510"/>
    <lineage>
        <taxon>Eukaryota</taxon>
        <taxon>Viridiplantae</taxon>
        <taxon>Chlorophyta</taxon>
        <taxon>core chlorophytes</taxon>
        <taxon>Chlorophyceae</taxon>
        <taxon>CS clade</taxon>
        <taxon>Chlamydomonadales</taxon>
        <taxon>Volvocaceae</taxon>
        <taxon>Volvox</taxon>
    </lineage>
</organism>
<feature type="compositionally biased region" description="Low complexity" evidence="2">
    <location>
        <begin position="257"/>
        <end position="284"/>
    </location>
</feature>
<evidence type="ECO:0000313" key="3">
    <source>
        <dbReference type="EMBL" id="GIM06567.1"/>
    </source>
</evidence>
<dbReference type="EMBL" id="BNCQ01000021">
    <property type="protein sequence ID" value="GIM06567.1"/>
    <property type="molecule type" value="Genomic_DNA"/>
</dbReference>
<feature type="region of interest" description="Disordered" evidence="2">
    <location>
        <begin position="199"/>
        <end position="284"/>
    </location>
</feature>
<proteinExistence type="predicted"/>
<evidence type="ECO:0000256" key="1">
    <source>
        <dbReference type="ARBA" id="ARBA00023054"/>
    </source>
</evidence>
<keyword evidence="1" id="KW-0175">Coiled coil</keyword>
<feature type="region of interest" description="Disordered" evidence="2">
    <location>
        <begin position="452"/>
        <end position="471"/>
    </location>
</feature>
<feature type="compositionally biased region" description="Low complexity" evidence="2">
    <location>
        <begin position="808"/>
        <end position="818"/>
    </location>
</feature>
<dbReference type="Proteomes" id="UP000722791">
    <property type="component" value="Unassembled WGS sequence"/>
</dbReference>
<feature type="compositionally biased region" description="Low complexity" evidence="2">
    <location>
        <begin position="231"/>
        <end position="247"/>
    </location>
</feature>
<feature type="non-terminal residue" evidence="3">
    <location>
        <position position="1"/>
    </location>
</feature>
<gene>
    <name evidence="3" type="ORF">Vretimale_10793</name>
</gene>
<dbReference type="AlphaFoldDB" id="A0A8J4LRR6"/>
<feature type="region of interest" description="Disordered" evidence="2">
    <location>
        <begin position="34"/>
        <end position="102"/>
    </location>
</feature>
<feature type="compositionally biased region" description="Polar residues" evidence="2">
    <location>
        <begin position="209"/>
        <end position="226"/>
    </location>
</feature>
<evidence type="ECO:0000313" key="4">
    <source>
        <dbReference type="Proteomes" id="UP000722791"/>
    </source>
</evidence>
<accession>A0A8J4LRR6</accession>
<comment type="caution">
    <text evidence="3">The sequence shown here is derived from an EMBL/GenBank/DDBJ whole genome shotgun (WGS) entry which is preliminary data.</text>
</comment>
<feature type="compositionally biased region" description="Gly residues" evidence="2">
    <location>
        <begin position="41"/>
        <end position="52"/>
    </location>
</feature>
<evidence type="ECO:0000256" key="2">
    <source>
        <dbReference type="SAM" id="MobiDB-lite"/>
    </source>
</evidence>